<comment type="caution">
    <text evidence="13">The sequence shown here is derived from an EMBL/GenBank/DDBJ whole genome shotgun (WGS) entry which is preliminary data.</text>
</comment>
<comment type="similarity">
    <text evidence="2">Belongs to the ABC transporter superfamily. ABCC family. Conjugate transporter (TC 3.A.1.208) subfamily.</text>
</comment>
<sequence>NVYLQHRLFSFLKSKKIPEIPKDDAERKEYTYYDANFISKVFFLWCIPLINIGYKRTIQPQDLYKLKPKMKIENLTEVFYENWNKEVTKLISLYKKKNPDEQYPDFENQKDELAYFYGKIEPTKYSLVKVLFLTLKKKHLKALLYVVLGNCSAALNPLVTKRLINFVEEKQVFPRLHVNKGIGYAICASLIMLINGLFFNHFFHMSTLAGTQSKGIMTSVLLSKSFKLSSSAKNDYSNGVLTSMMSSDMQRLELAISLQPFLWGFLPPIAICLVLLLINIGPVCLLGFGIFFILIFVTIRAFKMIIAIRIKANKHTDTRVTYMREVLNSLKMIKFYGWEDAYEKNIIDVRKKEIYEVKKMLYTKNFFTALGMMLPTLATLVTFLVLYKVGWGSKSVGAIFSSLSSFQVLAILVFFFPMALSTGIDALIGLQRAQLYLVAKEEQQFEKREECDQDDYALQLDNCDFEWETFDEEDEDDEKAMAHQQHDIDNKSHSPIEDLSKEKGNDTSDSEQRSENTYSSEKQIIQPSSFSQPREKVNYNENEEEEEEDMKIKFKGFHNASFHIEKGEFVMVTGAIGTGKTSLLNALAGMMPQLKGSIKQTGELLLSGQPWIQNTTLKNNILFGSSFDQNRYDDVLDSCCLLPDLDILPNGDQCELGDRGVNLSGGQKARLSLARTCYKDADIYLFDDVLSAVDARVGKYIMDKCMLELLHGKTKVLATHQLSLKNKVDKILFINSNGDISFGTDAELMATNIEYAKLVQFSQTNSKDDKNGADDDDDNDDIVEEQKIIKQNVENGDIADIKTFNPDDGDANFDELAKLKREITVKSDIVVENSNKEKRAFNSIPFSVYKEYVLSGCGKFTIPVLILYVLSVIFSTFCILFSSVWLSFWTGAKFNESSSFYMGLYCLFVFGGFLFMVIQFTTLCTVCLNAAKNLNLKVVKKLLHTKMSFLDITPMGRILNVCSSDTNTLDNEISDQLRLFVYQLANLVGVVILCIIYMPYFAIAVPFLMFLYLIVASHYQATGREVKRLEAVQRSFVYNNINEVLSGMSTIKCYNKERAFILKNNFLIDKQNEAGHLSFALQRWSALFIDMVACLFAVIISLLCVTRAFRVNASSVGVMLTYVLQLPGLLNMLLRAMTQTENDMNSVERMVSYSIDLPQEAAYRAGKGDNVVTPPPNWPTKGSIQFEHVSMAYREGLPLVLKDLTFSIDDGQKIALVGRTGCGKSSTVLTLFRLVELAKGKITIDGEDISKLGLYDLRRKLTIIPQDPVLFKKSIRRNLDPFGEYSDDQLWEALVNSGAIEAHLLEHVKSQVVSKNIDEN</sequence>
<dbReference type="InterPro" id="IPR027417">
    <property type="entry name" value="P-loop_NTPase"/>
</dbReference>
<evidence type="ECO:0000256" key="8">
    <source>
        <dbReference type="ARBA" id="ARBA00023136"/>
    </source>
</evidence>
<feature type="compositionally biased region" description="Polar residues" evidence="9">
    <location>
        <begin position="515"/>
        <end position="532"/>
    </location>
</feature>
<feature type="non-terminal residue" evidence="13">
    <location>
        <position position="1320"/>
    </location>
</feature>
<dbReference type="InterPro" id="IPR036640">
    <property type="entry name" value="ABC1_TM_sf"/>
</dbReference>
<name>A0A1B7T8T3_9ASCO</name>
<dbReference type="SUPFAM" id="SSF90123">
    <property type="entry name" value="ABC transporter transmembrane region"/>
    <property type="match status" value="2"/>
</dbReference>
<dbReference type="GO" id="GO:0016887">
    <property type="term" value="F:ATP hydrolysis activity"/>
    <property type="evidence" value="ECO:0007669"/>
    <property type="project" value="InterPro"/>
</dbReference>
<dbReference type="InterPro" id="IPR011527">
    <property type="entry name" value="ABC1_TM_dom"/>
</dbReference>
<feature type="region of interest" description="Disordered" evidence="9">
    <location>
        <begin position="471"/>
        <end position="546"/>
    </location>
</feature>
<protein>
    <recommendedName>
        <fullName evidence="15">P-loop containing nucleoside triphosphate hydrolase protein</fullName>
    </recommendedName>
</protein>
<dbReference type="CDD" id="cd18597">
    <property type="entry name" value="ABC_6TM_YOR1_D1_like"/>
    <property type="match status" value="1"/>
</dbReference>
<evidence type="ECO:0000256" key="9">
    <source>
        <dbReference type="SAM" id="MobiDB-lite"/>
    </source>
</evidence>
<feature type="transmembrane region" description="Helical" evidence="10">
    <location>
        <begin position="254"/>
        <end position="278"/>
    </location>
</feature>
<keyword evidence="5" id="KW-0547">Nucleotide-binding</keyword>
<feature type="transmembrane region" description="Helical" evidence="10">
    <location>
        <begin position="1087"/>
        <end position="1109"/>
    </location>
</feature>
<dbReference type="PANTHER" id="PTHR24223">
    <property type="entry name" value="ATP-BINDING CASSETTE SUB-FAMILY C"/>
    <property type="match status" value="1"/>
</dbReference>
<comment type="subcellular location">
    <subcellularLocation>
        <location evidence="1">Membrane</location>
        <topology evidence="1">Multi-pass membrane protein</topology>
    </subcellularLocation>
</comment>
<feature type="transmembrane region" description="Helical" evidence="10">
    <location>
        <begin position="1115"/>
        <end position="1134"/>
    </location>
</feature>
<feature type="domain" description="ABC transporter" evidence="11">
    <location>
        <begin position="537"/>
        <end position="761"/>
    </location>
</feature>
<evidence type="ECO:0000259" key="12">
    <source>
        <dbReference type="PROSITE" id="PS50929"/>
    </source>
</evidence>
<evidence type="ECO:0000256" key="5">
    <source>
        <dbReference type="ARBA" id="ARBA00022741"/>
    </source>
</evidence>
<dbReference type="Proteomes" id="UP000092321">
    <property type="component" value="Unassembled WGS sequence"/>
</dbReference>
<feature type="transmembrane region" description="Helical" evidence="10">
    <location>
        <begin position="406"/>
        <end position="430"/>
    </location>
</feature>
<feature type="transmembrane region" description="Helical" evidence="10">
    <location>
        <begin position="865"/>
        <end position="888"/>
    </location>
</feature>
<dbReference type="PROSITE" id="PS50929">
    <property type="entry name" value="ABC_TM1F"/>
    <property type="match status" value="2"/>
</dbReference>
<dbReference type="Gene3D" id="3.40.50.300">
    <property type="entry name" value="P-loop containing nucleotide triphosphate hydrolases"/>
    <property type="match status" value="2"/>
</dbReference>
<feature type="transmembrane region" description="Helical" evidence="10">
    <location>
        <begin position="366"/>
        <end position="386"/>
    </location>
</feature>
<accession>A0A1B7T8T3</accession>
<dbReference type="PROSITE" id="PS50893">
    <property type="entry name" value="ABC_TRANSPORTER_2"/>
    <property type="match status" value="1"/>
</dbReference>
<keyword evidence="7 10" id="KW-1133">Transmembrane helix</keyword>
<dbReference type="InterPro" id="IPR003593">
    <property type="entry name" value="AAA+_ATPase"/>
</dbReference>
<evidence type="ECO:0000256" key="6">
    <source>
        <dbReference type="ARBA" id="ARBA00022840"/>
    </source>
</evidence>
<proteinExistence type="inferred from homology"/>
<evidence type="ECO:0000313" key="14">
    <source>
        <dbReference type="Proteomes" id="UP000092321"/>
    </source>
</evidence>
<dbReference type="SUPFAM" id="SSF52540">
    <property type="entry name" value="P-loop containing nucleoside triphosphate hydrolases"/>
    <property type="match status" value="2"/>
</dbReference>
<keyword evidence="4 10" id="KW-0812">Transmembrane</keyword>
<evidence type="ECO:0000256" key="7">
    <source>
        <dbReference type="ARBA" id="ARBA00022989"/>
    </source>
</evidence>
<keyword evidence="3" id="KW-0813">Transport</keyword>
<evidence type="ECO:0000256" key="1">
    <source>
        <dbReference type="ARBA" id="ARBA00004141"/>
    </source>
</evidence>
<evidence type="ECO:0008006" key="15">
    <source>
        <dbReference type="Google" id="ProtNLM"/>
    </source>
</evidence>
<feature type="transmembrane region" description="Helical" evidence="10">
    <location>
        <begin position="900"/>
        <end position="931"/>
    </location>
</feature>
<feature type="transmembrane region" description="Helical" evidence="10">
    <location>
        <begin position="284"/>
        <end position="302"/>
    </location>
</feature>
<dbReference type="CDD" id="cd03250">
    <property type="entry name" value="ABCC_MRP_domain1"/>
    <property type="match status" value="1"/>
</dbReference>
<dbReference type="OrthoDB" id="6500128at2759"/>
<dbReference type="Pfam" id="PF00664">
    <property type="entry name" value="ABC_membrane"/>
    <property type="match status" value="2"/>
</dbReference>
<feature type="domain" description="ABC transmembrane type-1" evidence="12">
    <location>
        <begin position="142"/>
        <end position="425"/>
    </location>
</feature>
<evidence type="ECO:0000259" key="11">
    <source>
        <dbReference type="PROSITE" id="PS50893"/>
    </source>
</evidence>
<dbReference type="FunFam" id="3.40.50.300:FF:004162">
    <property type="entry name" value="ATP binding cassette subfamily C member 5"/>
    <property type="match status" value="1"/>
</dbReference>
<dbReference type="InterPro" id="IPR050173">
    <property type="entry name" value="ABC_transporter_C-like"/>
</dbReference>
<keyword evidence="14" id="KW-1185">Reference proteome</keyword>
<feature type="compositionally biased region" description="Basic and acidic residues" evidence="9">
    <location>
        <begin position="479"/>
        <end position="514"/>
    </location>
</feature>
<dbReference type="FunFam" id="3.40.50.300:FF:000997">
    <property type="entry name" value="Multidrug resistance-associated protein 1"/>
    <property type="match status" value="1"/>
</dbReference>
<dbReference type="Gene3D" id="1.20.1560.10">
    <property type="entry name" value="ABC transporter type 1, transmembrane domain"/>
    <property type="match status" value="2"/>
</dbReference>
<evidence type="ECO:0000256" key="4">
    <source>
        <dbReference type="ARBA" id="ARBA00022692"/>
    </source>
</evidence>
<dbReference type="CDD" id="cd18606">
    <property type="entry name" value="ABC_6TM_YOR1_D2_like"/>
    <property type="match status" value="1"/>
</dbReference>
<dbReference type="EMBL" id="LXPE01000226">
    <property type="protein sequence ID" value="OBA25132.1"/>
    <property type="molecule type" value="Genomic_DNA"/>
</dbReference>
<dbReference type="Pfam" id="PF00005">
    <property type="entry name" value="ABC_tran"/>
    <property type="match status" value="2"/>
</dbReference>
<gene>
    <name evidence="13" type="ORF">HANVADRAFT_54099</name>
</gene>
<reference evidence="14" key="1">
    <citation type="journal article" date="2016" name="Proc. Natl. Acad. Sci. U.S.A.">
        <title>Comparative genomics of biotechnologically important yeasts.</title>
        <authorList>
            <person name="Riley R."/>
            <person name="Haridas S."/>
            <person name="Wolfe K.H."/>
            <person name="Lopes M.R."/>
            <person name="Hittinger C.T."/>
            <person name="Goeker M."/>
            <person name="Salamov A.A."/>
            <person name="Wisecaver J.H."/>
            <person name="Long T.M."/>
            <person name="Calvey C.H."/>
            <person name="Aerts A.L."/>
            <person name="Barry K.W."/>
            <person name="Choi C."/>
            <person name="Clum A."/>
            <person name="Coughlan A.Y."/>
            <person name="Deshpande S."/>
            <person name="Douglass A.P."/>
            <person name="Hanson S.J."/>
            <person name="Klenk H.-P."/>
            <person name="LaButti K.M."/>
            <person name="Lapidus A."/>
            <person name="Lindquist E.A."/>
            <person name="Lipzen A.M."/>
            <person name="Meier-Kolthoff J.P."/>
            <person name="Ohm R.A."/>
            <person name="Otillar R.P."/>
            <person name="Pangilinan J.L."/>
            <person name="Peng Y."/>
            <person name="Rokas A."/>
            <person name="Rosa C.A."/>
            <person name="Scheuner C."/>
            <person name="Sibirny A.A."/>
            <person name="Slot J.C."/>
            <person name="Stielow J.B."/>
            <person name="Sun H."/>
            <person name="Kurtzman C.P."/>
            <person name="Blackwell M."/>
            <person name="Grigoriev I.V."/>
            <person name="Jeffries T.W."/>
        </authorList>
    </citation>
    <scope>NUCLEOTIDE SEQUENCE [LARGE SCALE GENOMIC DNA]</scope>
    <source>
        <strain evidence="14">NRRL Y-1626</strain>
    </source>
</reference>
<feature type="non-terminal residue" evidence="13">
    <location>
        <position position="1"/>
    </location>
</feature>
<feature type="transmembrane region" description="Helical" evidence="10">
    <location>
        <begin position="979"/>
        <end position="998"/>
    </location>
</feature>
<feature type="domain" description="ABC transmembrane type-1" evidence="12">
    <location>
        <begin position="866"/>
        <end position="1142"/>
    </location>
</feature>
<dbReference type="FunFam" id="1.20.1560.10:FF:000010">
    <property type="entry name" value="Multidrug resistance-associated ABC transporter"/>
    <property type="match status" value="1"/>
</dbReference>
<keyword evidence="8 10" id="KW-0472">Membrane</keyword>
<dbReference type="SMART" id="SM00382">
    <property type="entry name" value="AAA"/>
    <property type="match status" value="2"/>
</dbReference>
<dbReference type="GO" id="GO:0005886">
    <property type="term" value="C:plasma membrane"/>
    <property type="evidence" value="ECO:0007669"/>
    <property type="project" value="TreeGrafter"/>
</dbReference>
<feature type="transmembrane region" description="Helical" evidence="10">
    <location>
        <begin position="182"/>
        <end position="203"/>
    </location>
</feature>
<dbReference type="GO" id="GO:0005524">
    <property type="term" value="F:ATP binding"/>
    <property type="evidence" value="ECO:0007669"/>
    <property type="project" value="UniProtKB-KW"/>
</dbReference>
<dbReference type="GO" id="GO:0008559">
    <property type="term" value="F:ABC-type xenobiotic transporter activity"/>
    <property type="evidence" value="ECO:0007669"/>
    <property type="project" value="TreeGrafter"/>
</dbReference>
<evidence type="ECO:0000256" key="10">
    <source>
        <dbReference type="SAM" id="Phobius"/>
    </source>
</evidence>
<dbReference type="PANTHER" id="PTHR24223:SF456">
    <property type="entry name" value="MULTIDRUG RESISTANCE-ASSOCIATED PROTEIN LETHAL(2)03659"/>
    <property type="match status" value="1"/>
</dbReference>
<evidence type="ECO:0000256" key="2">
    <source>
        <dbReference type="ARBA" id="ARBA00009726"/>
    </source>
</evidence>
<organism evidence="13 14">
    <name type="scientific">Hanseniaspora valbyensis NRRL Y-1626</name>
    <dbReference type="NCBI Taxonomy" id="766949"/>
    <lineage>
        <taxon>Eukaryota</taxon>
        <taxon>Fungi</taxon>
        <taxon>Dikarya</taxon>
        <taxon>Ascomycota</taxon>
        <taxon>Saccharomycotina</taxon>
        <taxon>Saccharomycetes</taxon>
        <taxon>Saccharomycodales</taxon>
        <taxon>Saccharomycodaceae</taxon>
        <taxon>Hanseniaspora</taxon>
    </lineage>
</organism>
<evidence type="ECO:0000256" key="3">
    <source>
        <dbReference type="ARBA" id="ARBA00022448"/>
    </source>
</evidence>
<keyword evidence="6" id="KW-0067">ATP-binding</keyword>
<evidence type="ECO:0000313" key="13">
    <source>
        <dbReference type="EMBL" id="OBA25132.1"/>
    </source>
</evidence>
<dbReference type="InterPro" id="IPR003439">
    <property type="entry name" value="ABC_transporter-like_ATP-bd"/>
</dbReference>